<evidence type="ECO:0000256" key="10">
    <source>
        <dbReference type="ARBA" id="ARBA00023136"/>
    </source>
</evidence>
<feature type="transmembrane region" description="Helical" evidence="12">
    <location>
        <begin position="12"/>
        <end position="34"/>
    </location>
</feature>
<dbReference type="GO" id="GO:0005886">
    <property type="term" value="C:plasma membrane"/>
    <property type="evidence" value="ECO:0007669"/>
    <property type="project" value="UniProtKB-SubCell"/>
</dbReference>
<dbReference type="GO" id="GO:0006508">
    <property type="term" value="P:proteolysis"/>
    <property type="evidence" value="ECO:0007669"/>
    <property type="project" value="UniProtKB-KW"/>
</dbReference>
<dbReference type="Pfam" id="PF01435">
    <property type="entry name" value="Peptidase_M48"/>
    <property type="match status" value="1"/>
</dbReference>
<dbReference type="InterPro" id="IPR001915">
    <property type="entry name" value="Peptidase_M48"/>
</dbReference>
<evidence type="ECO:0000256" key="4">
    <source>
        <dbReference type="ARBA" id="ARBA00022692"/>
    </source>
</evidence>
<dbReference type="GO" id="GO:0004222">
    <property type="term" value="F:metalloendopeptidase activity"/>
    <property type="evidence" value="ECO:0007669"/>
    <property type="project" value="InterPro"/>
</dbReference>
<name>A0A9W6N8T5_9HYPH</name>
<organism evidence="14 15">
    <name type="scientific">Methylopila turkensis</name>
    <dbReference type="NCBI Taxonomy" id="1437816"/>
    <lineage>
        <taxon>Bacteria</taxon>
        <taxon>Pseudomonadati</taxon>
        <taxon>Pseudomonadota</taxon>
        <taxon>Alphaproteobacteria</taxon>
        <taxon>Hyphomicrobiales</taxon>
        <taxon>Methylopilaceae</taxon>
        <taxon>Methylopila</taxon>
    </lineage>
</organism>
<dbReference type="AlphaFoldDB" id="A0A9W6N8T5"/>
<evidence type="ECO:0000256" key="6">
    <source>
        <dbReference type="ARBA" id="ARBA00022801"/>
    </source>
</evidence>
<feature type="transmembrane region" description="Helical" evidence="12">
    <location>
        <begin position="40"/>
        <end position="66"/>
    </location>
</feature>
<keyword evidence="10 12" id="KW-0472">Membrane</keyword>
<comment type="subcellular location">
    <subcellularLocation>
        <location evidence="1">Cell membrane</location>
        <topology evidence="1">Multi-pass membrane protein</topology>
    </subcellularLocation>
</comment>
<dbReference type="PANTHER" id="PTHR43221">
    <property type="entry name" value="PROTEASE HTPX"/>
    <property type="match status" value="1"/>
</dbReference>
<dbReference type="Proteomes" id="UP001143309">
    <property type="component" value="Unassembled WGS sequence"/>
</dbReference>
<evidence type="ECO:0000256" key="2">
    <source>
        <dbReference type="ARBA" id="ARBA00022475"/>
    </source>
</evidence>
<evidence type="ECO:0000256" key="12">
    <source>
        <dbReference type="SAM" id="Phobius"/>
    </source>
</evidence>
<dbReference type="RefSeq" id="WP_271202179.1">
    <property type="nucleotide sequence ID" value="NZ_BSFL01000005.1"/>
</dbReference>
<keyword evidence="6 11" id="KW-0378">Hydrolase</keyword>
<evidence type="ECO:0000256" key="9">
    <source>
        <dbReference type="ARBA" id="ARBA00023049"/>
    </source>
</evidence>
<keyword evidence="2" id="KW-1003">Cell membrane</keyword>
<comment type="cofactor">
    <cofactor evidence="11">
        <name>Zn(2+)</name>
        <dbReference type="ChEBI" id="CHEBI:29105"/>
    </cofactor>
    <text evidence="11">Binds 1 zinc ion per subunit.</text>
</comment>
<sequence>MARIVVWLIGRLGRYAVILVLLPIALIGYGWLGLFDHHPYVALAAALVVGPLSVAGVTLALGMLLVPGAPPLKDTLSREEAPRLWALWDEIDPKPSKRRAVVVTDQLNASMGELRGSLGLRRTEILAVGLPLLMACDEAAIWAILAHEVGHARLAHASGLTNVNDFVGSFDMLFLYADPHDTVLGGLADLALSGGMRRLKREMRAVSRRHEFEADAFAGAQTSDAARALVIVEATAHSMDALVHRPLEQELLGAVSPPPPPIARTAAHLAEIHRRGVTATARLEKPRASGDLLADEALYGSTHPTFEERLKSLGYDAPPEIAPVATPASAALLPPETLARLTKTFDDRWTREARWFIDGNG</sequence>
<dbReference type="GO" id="GO:0046872">
    <property type="term" value="F:metal ion binding"/>
    <property type="evidence" value="ECO:0007669"/>
    <property type="project" value="UniProtKB-KW"/>
</dbReference>
<dbReference type="CDD" id="cd07328">
    <property type="entry name" value="M48_Ste24p_like"/>
    <property type="match status" value="1"/>
</dbReference>
<keyword evidence="7 11" id="KW-0862">Zinc</keyword>
<feature type="domain" description="Peptidase M48" evidence="13">
    <location>
        <begin position="105"/>
        <end position="313"/>
    </location>
</feature>
<keyword evidence="3 11" id="KW-0645">Protease</keyword>
<comment type="caution">
    <text evidence="14">The sequence shown here is derived from an EMBL/GenBank/DDBJ whole genome shotgun (WGS) entry which is preliminary data.</text>
</comment>
<dbReference type="InterPro" id="IPR050083">
    <property type="entry name" value="HtpX_protease"/>
</dbReference>
<reference evidence="14" key="2">
    <citation type="submission" date="2023-01" db="EMBL/GenBank/DDBJ databases">
        <authorList>
            <person name="Sun Q."/>
            <person name="Evtushenko L."/>
        </authorList>
    </citation>
    <scope>NUCLEOTIDE SEQUENCE</scope>
    <source>
        <strain evidence="14">VKM B-2748</strain>
    </source>
</reference>
<dbReference type="EMBL" id="BSFL01000005">
    <property type="protein sequence ID" value="GLK81701.1"/>
    <property type="molecule type" value="Genomic_DNA"/>
</dbReference>
<evidence type="ECO:0000256" key="1">
    <source>
        <dbReference type="ARBA" id="ARBA00004651"/>
    </source>
</evidence>
<proteinExistence type="inferred from homology"/>
<evidence type="ECO:0000256" key="5">
    <source>
        <dbReference type="ARBA" id="ARBA00022723"/>
    </source>
</evidence>
<keyword evidence="9 11" id="KW-0482">Metalloprotease</keyword>
<evidence type="ECO:0000259" key="13">
    <source>
        <dbReference type="Pfam" id="PF01435"/>
    </source>
</evidence>
<accession>A0A9W6N8T5</accession>
<keyword evidence="5" id="KW-0479">Metal-binding</keyword>
<keyword evidence="4 12" id="KW-0812">Transmembrane</keyword>
<evidence type="ECO:0000313" key="15">
    <source>
        <dbReference type="Proteomes" id="UP001143309"/>
    </source>
</evidence>
<evidence type="ECO:0000313" key="14">
    <source>
        <dbReference type="EMBL" id="GLK81701.1"/>
    </source>
</evidence>
<keyword evidence="15" id="KW-1185">Reference proteome</keyword>
<evidence type="ECO:0000256" key="3">
    <source>
        <dbReference type="ARBA" id="ARBA00022670"/>
    </source>
</evidence>
<evidence type="ECO:0000256" key="11">
    <source>
        <dbReference type="RuleBase" id="RU003983"/>
    </source>
</evidence>
<dbReference type="PANTHER" id="PTHR43221:SF1">
    <property type="entry name" value="PROTEASE HTPX"/>
    <property type="match status" value="1"/>
</dbReference>
<comment type="similarity">
    <text evidence="11">Belongs to the peptidase M48 family.</text>
</comment>
<evidence type="ECO:0000256" key="7">
    <source>
        <dbReference type="ARBA" id="ARBA00022833"/>
    </source>
</evidence>
<reference evidence="14" key="1">
    <citation type="journal article" date="2014" name="Int. J. Syst. Evol. Microbiol.">
        <title>Complete genome sequence of Corynebacterium casei LMG S-19264T (=DSM 44701T), isolated from a smear-ripened cheese.</title>
        <authorList>
            <consortium name="US DOE Joint Genome Institute (JGI-PGF)"/>
            <person name="Walter F."/>
            <person name="Albersmeier A."/>
            <person name="Kalinowski J."/>
            <person name="Ruckert C."/>
        </authorList>
    </citation>
    <scope>NUCLEOTIDE SEQUENCE</scope>
    <source>
        <strain evidence="14">VKM B-2748</strain>
    </source>
</reference>
<evidence type="ECO:0000256" key="8">
    <source>
        <dbReference type="ARBA" id="ARBA00022989"/>
    </source>
</evidence>
<keyword evidence="8 12" id="KW-1133">Transmembrane helix</keyword>
<gene>
    <name evidence="14" type="ORF">GCM10008174_34420</name>
</gene>
<protein>
    <recommendedName>
        <fullName evidence="13">Peptidase M48 domain-containing protein</fullName>
    </recommendedName>
</protein>